<evidence type="ECO:0000256" key="1">
    <source>
        <dbReference type="ARBA" id="ARBA00022741"/>
    </source>
</evidence>
<dbReference type="PANTHER" id="PTHR32039">
    <property type="entry name" value="MAGNESIUM-CHELATASE SUBUNIT CHLI"/>
    <property type="match status" value="1"/>
</dbReference>
<dbReference type="InterPro" id="IPR014721">
    <property type="entry name" value="Ribsml_uS5_D2-typ_fold_subgr"/>
</dbReference>
<dbReference type="InterPro" id="IPR001208">
    <property type="entry name" value="MCM_dom"/>
</dbReference>
<evidence type="ECO:0000256" key="2">
    <source>
        <dbReference type="ARBA" id="ARBA00022840"/>
    </source>
</evidence>
<dbReference type="PRINTS" id="PR01657">
    <property type="entry name" value="MCMFAMILY"/>
</dbReference>
<keyword evidence="1" id="KW-0547">Nucleotide-binding</keyword>
<evidence type="ECO:0000313" key="4">
    <source>
        <dbReference type="EMBL" id="MBU2690006.1"/>
    </source>
</evidence>
<dbReference type="InterPro" id="IPR004482">
    <property type="entry name" value="Mg_chelat-rel"/>
</dbReference>
<dbReference type="Pfam" id="PF01078">
    <property type="entry name" value="Mg_chelatase"/>
    <property type="match status" value="1"/>
</dbReference>
<evidence type="ECO:0000259" key="3">
    <source>
        <dbReference type="Pfam" id="PF01078"/>
    </source>
</evidence>
<dbReference type="NCBIfam" id="TIGR00368">
    <property type="entry name" value="YifB family Mg chelatase-like AAA ATPase"/>
    <property type="match status" value="1"/>
</dbReference>
<dbReference type="InterPro" id="IPR045006">
    <property type="entry name" value="CHLI-like"/>
</dbReference>
<protein>
    <submittedName>
        <fullName evidence="4">YifB family Mg chelatase-like AAA ATPase</fullName>
    </submittedName>
</protein>
<keyword evidence="2" id="KW-0067">ATP-binding</keyword>
<accession>A0A948RSY9</accession>
<reference evidence="4" key="1">
    <citation type="submission" date="2021-05" db="EMBL/GenBank/DDBJ databases">
        <title>Energy efficiency and biological interactions define the core microbiome of deep oligotrophic groundwater.</title>
        <authorList>
            <person name="Mehrshad M."/>
            <person name="Lopez-Fernandez M."/>
            <person name="Bell E."/>
            <person name="Bernier-Latmani R."/>
            <person name="Bertilsson S."/>
            <person name="Dopson M."/>
        </authorList>
    </citation>
    <scope>NUCLEOTIDE SEQUENCE</scope>
    <source>
        <strain evidence="4">Modern_marine.mb.64</strain>
    </source>
</reference>
<dbReference type="EMBL" id="JAHJDP010000023">
    <property type="protein sequence ID" value="MBU2690006.1"/>
    <property type="molecule type" value="Genomic_DNA"/>
</dbReference>
<dbReference type="Proteomes" id="UP000777784">
    <property type="component" value="Unassembled WGS sequence"/>
</dbReference>
<proteinExistence type="predicted"/>
<gene>
    <name evidence="4" type="ORF">KJ970_03700</name>
</gene>
<dbReference type="AlphaFoldDB" id="A0A948RSY9"/>
<dbReference type="Gene3D" id="3.40.50.300">
    <property type="entry name" value="P-loop containing nucleotide triphosphate hydrolases"/>
    <property type="match status" value="1"/>
</dbReference>
<dbReference type="GO" id="GO:0003677">
    <property type="term" value="F:DNA binding"/>
    <property type="evidence" value="ECO:0007669"/>
    <property type="project" value="InterPro"/>
</dbReference>
<dbReference type="Gene3D" id="3.30.230.10">
    <property type="match status" value="1"/>
</dbReference>
<comment type="caution">
    <text evidence="4">The sequence shown here is derived from an EMBL/GenBank/DDBJ whole genome shotgun (WGS) entry which is preliminary data.</text>
</comment>
<evidence type="ECO:0000313" key="5">
    <source>
        <dbReference type="Proteomes" id="UP000777784"/>
    </source>
</evidence>
<dbReference type="PANTHER" id="PTHR32039:SF7">
    <property type="entry name" value="COMPETENCE PROTEIN COMM"/>
    <property type="match status" value="1"/>
</dbReference>
<dbReference type="SUPFAM" id="SSF52540">
    <property type="entry name" value="P-loop containing nucleoside triphosphate hydrolases"/>
    <property type="match status" value="1"/>
</dbReference>
<feature type="domain" description="Magnesium chelatase ChlI-like catalytic" evidence="3">
    <location>
        <begin position="190"/>
        <end position="351"/>
    </location>
</feature>
<dbReference type="InterPro" id="IPR000523">
    <property type="entry name" value="Mg_chelatse_chII-like_cat_dom"/>
</dbReference>
<name>A0A948RSY9_UNCEI</name>
<dbReference type="InterPro" id="IPR027417">
    <property type="entry name" value="P-loop_NTPase"/>
</dbReference>
<sequence>MLACVYSFSLVGIDAFPVRVEVNVSDGATDFSIVGLPATSIRESRGRIATALRNAGFDFPTTRILVNLAPAGVPKSGTLLDLPIAVGILAASRQLPPEVLKRTYIVGELSLDGRVRRVRGVLSMAMRCRERDWRLLVPEGNGAEAQAIRGIPMFEAENLRAVVGKLTDREWPRSEGVVARDADADAGPCFSQVRGQAAAKRAMEVAAAGGHNLLMVGPPGAGKTLLAGRLPGILPELSFEESIEVTRVHSAAGLLESGMGLLWRRPFRAPHHSCSAAGLAGGGRPIRPGEISQAHRGVLFLDELPEFPRHVLEILRQPLEDGEITLVRAGLSVRFPARFSLIASMNPWSCVALL</sequence>
<dbReference type="GO" id="GO:0005524">
    <property type="term" value="F:ATP binding"/>
    <property type="evidence" value="ECO:0007669"/>
    <property type="project" value="UniProtKB-KW"/>
</dbReference>
<dbReference type="InterPro" id="IPR020568">
    <property type="entry name" value="Ribosomal_Su5_D2-typ_SF"/>
</dbReference>
<organism evidence="4 5">
    <name type="scientific">Eiseniibacteriota bacterium</name>
    <dbReference type="NCBI Taxonomy" id="2212470"/>
    <lineage>
        <taxon>Bacteria</taxon>
        <taxon>Candidatus Eiseniibacteriota</taxon>
    </lineage>
</organism>
<dbReference type="SUPFAM" id="SSF54211">
    <property type="entry name" value="Ribosomal protein S5 domain 2-like"/>
    <property type="match status" value="1"/>
</dbReference>
<dbReference type="Pfam" id="PF13541">
    <property type="entry name" value="ChlI"/>
    <property type="match status" value="1"/>
</dbReference>